<dbReference type="Pfam" id="PF12686">
    <property type="entry name" value="DUF3800"/>
    <property type="match status" value="1"/>
</dbReference>
<organism evidence="2 3">
    <name type="scientific">Noviluteimonas lactosilytica</name>
    <dbReference type="NCBI Taxonomy" id="2888523"/>
    <lineage>
        <taxon>Bacteria</taxon>
        <taxon>Pseudomonadati</taxon>
        <taxon>Pseudomonadota</taxon>
        <taxon>Gammaproteobacteria</taxon>
        <taxon>Lysobacterales</taxon>
        <taxon>Lysobacteraceae</taxon>
        <taxon>Noviluteimonas</taxon>
    </lineage>
</organism>
<feature type="region of interest" description="Disordered" evidence="1">
    <location>
        <begin position="221"/>
        <end position="242"/>
    </location>
</feature>
<feature type="compositionally biased region" description="Basic and acidic residues" evidence="1">
    <location>
        <begin position="224"/>
        <end position="235"/>
    </location>
</feature>
<gene>
    <name evidence="2" type="ORF">LK996_08690</name>
</gene>
<dbReference type="RefSeq" id="WP_230526699.1">
    <property type="nucleotide sequence ID" value="NZ_JAJGAK010000001.1"/>
</dbReference>
<evidence type="ECO:0000313" key="2">
    <source>
        <dbReference type="EMBL" id="MCC8363151.1"/>
    </source>
</evidence>
<name>A0ABS8JHR7_9GAMM</name>
<dbReference type="EMBL" id="JAJGAK010000001">
    <property type="protein sequence ID" value="MCC8363151.1"/>
    <property type="molecule type" value="Genomic_DNA"/>
</dbReference>
<keyword evidence="3" id="KW-1185">Reference proteome</keyword>
<proteinExistence type="predicted"/>
<dbReference type="Proteomes" id="UP001165293">
    <property type="component" value="Unassembled WGS sequence"/>
</dbReference>
<protein>
    <submittedName>
        <fullName evidence="2">DUF3800 domain-containing protein</fullName>
    </submittedName>
</protein>
<evidence type="ECO:0000313" key="3">
    <source>
        <dbReference type="Proteomes" id="UP001165293"/>
    </source>
</evidence>
<evidence type="ECO:0000256" key="1">
    <source>
        <dbReference type="SAM" id="MobiDB-lite"/>
    </source>
</evidence>
<accession>A0ABS8JHR7</accession>
<comment type="caution">
    <text evidence="2">The sequence shown here is derived from an EMBL/GenBank/DDBJ whole genome shotgun (WGS) entry which is preliminary data.</text>
</comment>
<sequence length="242" mass="27483">MRFGDYIVYVDESGDHGVERIDPEYPIFALAFCVFRKAHYVAKLAPSIEAFKFRHFGHDAVVLHEHDIRKEKGAFRFDDRLHKQAFLAELTDIIDSGNFTLISGVIDKRRLAGRQREKNNPYTLALRTCLESLHEFIDERSSETRVTHVVVECRGAKEDRSLGEAFRGICNGANRWGASLPFELVFADKKINSPGLQIADLVARPLGIAVFRPGQPNRALGVLADKRFPPPESEKPRRKRRG</sequence>
<dbReference type="InterPro" id="IPR024524">
    <property type="entry name" value="DUF3800"/>
</dbReference>
<reference evidence="2" key="1">
    <citation type="submission" date="2021-10" db="EMBL/GenBank/DDBJ databases">
        <authorList>
            <person name="Lyu M."/>
            <person name="Wang X."/>
            <person name="Meng X."/>
            <person name="Xu K."/>
        </authorList>
    </citation>
    <scope>NUCLEOTIDE SEQUENCE</scope>
    <source>
        <strain evidence="2">A6</strain>
    </source>
</reference>